<dbReference type="PROSITE" id="PS00061">
    <property type="entry name" value="ADH_SHORT"/>
    <property type="match status" value="1"/>
</dbReference>
<gene>
    <name evidence="3" type="ORF">HMPREF9473_02492</name>
</gene>
<evidence type="ECO:0000256" key="2">
    <source>
        <dbReference type="ARBA" id="ARBA00023002"/>
    </source>
</evidence>
<dbReference type="InterPro" id="IPR002347">
    <property type="entry name" value="SDR_fam"/>
</dbReference>
<accession>G5IG64</accession>
<dbReference type="InterPro" id="IPR020904">
    <property type="entry name" value="Sc_DH/Rdtase_CS"/>
</dbReference>
<dbReference type="PRINTS" id="PR00081">
    <property type="entry name" value="GDHRDH"/>
</dbReference>
<proteinExistence type="inferred from homology"/>
<dbReference type="Proteomes" id="UP000005384">
    <property type="component" value="Unassembled WGS sequence"/>
</dbReference>
<protein>
    <recommendedName>
        <fullName evidence="5">SDR family NAD(P)-dependent oxidoreductase</fullName>
    </recommendedName>
</protein>
<dbReference type="Gene3D" id="3.40.50.720">
    <property type="entry name" value="NAD(P)-binding Rossmann-like Domain"/>
    <property type="match status" value="1"/>
</dbReference>
<organism evidence="3 4">
    <name type="scientific">Hungatella hathewayi WAL-18680</name>
    <dbReference type="NCBI Taxonomy" id="742737"/>
    <lineage>
        <taxon>Bacteria</taxon>
        <taxon>Bacillati</taxon>
        <taxon>Bacillota</taxon>
        <taxon>Clostridia</taxon>
        <taxon>Lachnospirales</taxon>
        <taxon>Lachnospiraceae</taxon>
        <taxon>Hungatella</taxon>
    </lineage>
</organism>
<comment type="caution">
    <text evidence="3">The sequence shown here is derived from an EMBL/GenBank/DDBJ whole genome shotgun (WGS) entry which is preliminary data.</text>
</comment>
<dbReference type="Pfam" id="PF00106">
    <property type="entry name" value="adh_short"/>
    <property type="match status" value="1"/>
</dbReference>
<evidence type="ECO:0008006" key="5">
    <source>
        <dbReference type="Google" id="ProtNLM"/>
    </source>
</evidence>
<dbReference type="GO" id="GO:0016491">
    <property type="term" value="F:oxidoreductase activity"/>
    <property type="evidence" value="ECO:0007669"/>
    <property type="project" value="UniProtKB-KW"/>
</dbReference>
<dbReference type="InterPro" id="IPR036291">
    <property type="entry name" value="NAD(P)-bd_dom_sf"/>
</dbReference>
<dbReference type="PANTHER" id="PTHR42901:SF1">
    <property type="entry name" value="ALCOHOL DEHYDROGENASE"/>
    <property type="match status" value="1"/>
</dbReference>
<evidence type="ECO:0000313" key="4">
    <source>
        <dbReference type="Proteomes" id="UP000005384"/>
    </source>
</evidence>
<name>G5IG64_9FIRM</name>
<dbReference type="PANTHER" id="PTHR42901">
    <property type="entry name" value="ALCOHOL DEHYDROGENASE"/>
    <property type="match status" value="1"/>
</dbReference>
<sequence length="254" mass="28186">MKIAVVTGASSGMGREAVIQIADRFGGIDEIWMIARRKERLKELDGHVPVTLRCFGLDVTDSDDLKVLEMALKENKPDVKLLINSAGYGKIGNVGDVCLEDETGMIQVNCQALCAVTHMVLPYMGKNSRILQFASSAAFLPQPRFAIYAATKSFVLSYSRALGAELKNRGIFVTAVCPGPVKTEFFDIAETTGHIPLYKRLVMADPRKVVRLALRDSMMGKPLSIYGFTMKGFYVLSKILPHSWLLYLMTHMKF</sequence>
<dbReference type="AlphaFoldDB" id="G5IG64"/>
<dbReference type="OrthoDB" id="9808814at2"/>
<evidence type="ECO:0000256" key="1">
    <source>
        <dbReference type="ARBA" id="ARBA00006484"/>
    </source>
</evidence>
<keyword evidence="4" id="KW-1185">Reference proteome</keyword>
<dbReference type="RefSeq" id="WP_006780471.1">
    <property type="nucleotide sequence ID" value="NZ_CP040506.1"/>
</dbReference>
<keyword evidence="2" id="KW-0560">Oxidoreductase</keyword>
<dbReference type="HOGENOM" id="CLU_010194_2_1_9"/>
<reference evidence="3 4" key="1">
    <citation type="submission" date="2011-08" db="EMBL/GenBank/DDBJ databases">
        <title>The Genome Sequence of Clostridium hathewayi WAL-18680.</title>
        <authorList>
            <consortium name="The Broad Institute Genome Sequencing Platform"/>
            <person name="Earl A."/>
            <person name="Ward D."/>
            <person name="Feldgarden M."/>
            <person name="Gevers D."/>
            <person name="Finegold S.M."/>
            <person name="Summanen P.H."/>
            <person name="Molitoris D.R."/>
            <person name="Song M."/>
            <person name="Daigneault M."/>
            <person name="Allen-Vercoe E."/>
            <person name="Young S.K."/>
            <person name="Zeng Q."/>
            <person name="Gargeya S."/>
            <person name="Fitzgerald M."/>
            <person name="Haas B."/>
            <person name="Abouelleil A."/>
            <person name="Alvarado L."/>
            <person name="Arachchi H.M."/>
            <person name="Berlin A."/>
            <person name="Brown A."/>
            <person name="Chapman S.B."/>
            <person name="Chen Z."/>
            <person name="Dunbar C."/>
            <person name="Freedman E."/>
            <person name="Gearin G."/>
            <person name="Gellesch M."/>
            <person name="Goldberg J."/>
            <person name="Griggs A."/>
            <person name="Gujja S."/>
            <person name="Heiman D."/>
            <person name="Howarth C."/>
            <person name="Larson L."/>
            <person name="Lui A."/>
            <person name="MacDonald P.J.P."/>
            <person name="Montmayeur A."/>
            <person name="Murphy C."/>
            <person name="Neiman D."/>
            <person name="Pearson M."/>
            <person name="Priest M."/>
            <person name="Roberts A."/>
            <person name="Saif S."/>
            <person name="Shea T."/>
            <person name="Shenoy N."/>
            <person name="Sisk P."/>
            <person name="Stolte C."/>
            <person name="Sykes S."/>
            <person name="Wortman J."/>
            <person name="Nusbaum C."/>
            <person name="Birren B."/>
        </authorList>
    </citation>
    <scope>NUCLEOTIDE SEQUENCE [LARGE SCALE GENOMIC DNA]</scope>
    <source>
        <strain evidence="3 4">WAL-18680</strain>
    </source>
</reference>
<evidence type="ECO:0000313" key="3">
    <source>
        <dbReference type="EMBL" id="EHI59526.1"/>
    </source>
</evidence>
<comment type="similarity">
    <text evidence="1">Belongs to the short-chain dehydrogenases/reductases (SDR) family.</text>
</comment>
<dbReference type="PATRIC" id="fig|742737.3.peg.2510"/>
<dbReference type="SUPFAM" id="SSF51735">
    <property type="entry name" value="NAD(P)-binding Rossmann-fold domains"/>
    <property type="match status" value="1"/>
</dbReference>
<dbReference type="EMBL" id="ADLN01000055">
    <property type="protein sequence ID" value="EHI59526.1"/>
    <property type="molecule type" value="Genomic_DNA"/>
</dbReference>